<reference evidence="1 2" key="1">
    <citation type="journal article" date="2018" name="BMC Genomics">
        <title>Comparative genome analyses reveal sequence features reflecting distinct modes of host-adaptation between dicot and monocot powdery mildew.</title>
        <authorList>
            <person name="Wu Y."/>
            <person name="Ma X."/>
            <person name="Pan Z."/>
            <person name="Kale S.D."/>
            <person name="Song Y."/>
            <person name="King H."/>
            <person name="Zhang Q."/>
            <person name="Presley C."/>
            <person name="Deng X."/>
            <person name="Wei C.I."/>
            <person name="Xiao S."/>
        </authorList>
    </citation>
    <scope>NUCLEOTIDE SEQUENCE [LARGE SCALE GENOMIC DNA]</scope>
    <source>
        <strain evidence="1">UMSG1</strain>
    </source>
</reference>
<protein>
    <submittedName>
        <fullName evidence="1">Uncharacterized protein</fullName>
    </submittedName>
</protein>
<evidence type="ECO:0000313" key="2">
    <source>
        <dbReference type="Proteomes" id="UP000285326"/>
    </source>
</evidence>
<dbReference type="EMBL" id="MCBS01020758">
    <property type="protein sequence ID" value="RKF78869.1"/>
    <property type="molecule type" value="Genomic_DNA"/>
</dbReference>
<sequence>MEARSSNGKERNEYSRIVQNLGEIYGPQVKKEIQANEKDARKVLCSRANSVKMRNEKDKAILARAAAG</sequence>
<proteinExistence type="predicted"/>
<name>A0A420IWE5_9PEZI</name>
<accession>A0A420IWE5</accession>
<evidence type="ECO:0000313" key="1">
    <source>
        <dbReference type="EMBL" id="RKF78869.1"/>
    </source>
</evidence>
<gene>
    <name evidence="1" type="ORF">GcM1_207020</name>
</gene>
<organism evidence="1 2">
    <name type="scientific">Golovinomyces cichoracearum</name>
    <dbReference type="NCBI Taxonomy" id="62708"/>
    <lineage>
        <taxon>Eukaryota</taxon>
        <taxon>Fungi</taxon>
        <taxon>Dikarya</taxon>
        <taxon>Ascomycota</taxon>
        <taxon>Pezizomycotina</taxon>
        <taxon>Leotiomycetes</taxon>
        <taxon>Erysiphales</taxon>
        <taxon>Erysiphaceae</taxon>
        <taxon>Golovinomyces</taxon>
    </lineage>
</organism>
<dbReference type="AlphaFoldDB" id="A0A420IWE5"/>
<comment type="caution">
    <text evidence="1">The sequence shown here is derived from an EMBL/GenBank/DDBJ whole genome shotgun (WGS) entry which is preliminary data.</text>
</comment>
<dbReference type="Proteomes" id="UP000285326">
    <property type="component" value="Unassembled WGS sequence"/>
</dbReference>